<organism evidence="2 3">
    <name type="scientific">Clostridium paridis</name>
    <dbReference type="NCBI Taxonomy" id="2803863"/>
    <lineage>
        <taxon>Bacteria</taxon>
        <taxon>Bacillati</taxon>
        <taxon>Bacillota</taxon>
        <taxon>Clostridia</taxon>
        <taxon>Eubacteriales</taxon>
        <taxon>Clostridiaceae</taxon>
        <taxon>Clostridium</taxon>
    </lineage>
</organism>
<keyword evidence="1" id="KW-0472">Membrane</keyword>
<evidence type="ECO:0000313" key="2">
    <source>
        <dbReference type="EMBL" id="MBL4931514.1"/>
    </source>
</evidence>
<protein>
    <submittedName>
        <fullName evidence="2">Uncharacterized protein</fullName>
    </submittedName>
</protein>
<feature type="transmembrane region" description="Helical" evidence="1">
    <location>
        <begin position="12"/>
        <end position="36"/>
    </location>
</feature>
<evidence type="ECO:0000256" key="1">
    <source>
        <dbReference type="SAM" id="Phobius"/>
    </source>
</evidence>
<gene>
    <name evidence="2" type="ORF">JK634_06835</name>
</gene>
<evidence type="ECO:0000313" key="3">
    <source>
        <dbReference type="Proteomes" id="UP000623681"/>
    </source>
</evidence>
<feature type="transmembrane region" description="Helical" evidence="1">
    <location>
        <begin position="42"/>
        <end position="59"/>
    </location>
</feature>
<keyword evidence="1" id="KW-1133">Transmembrane helix</keyword>
<comment type="caution">
    <text evidence="2">The sequence shown here is derived from an EMBL/GenBank/DDBJ whole genome shotgun (WGS) entry which is preliminary data.</text>
</comment>
<keyword evidence="1" id="KW-0812">Transmembrane</keyword>
<dbReference type="EMBL" id="JAESWA010000020">
    <property type="protein sequence ID" value="MBL4931514.1"/>
    <property type="molecule type" value="Genomic_DNA"/>
</dbReference>
<name>A0A937K455_9CLOT</name>
<accession>A0A937K455</accession>
<keyword evidence="3" id="KW-1185">Reference proteome</keyword>
<proteinExistence type="predicted"/>
<dbReference type="AlphaFoldDB" id="A0A937K455"/>
<sequence>MRKSSFYYNKSLLTKNSLILGSGLIALTVLSIIFYLQSKSSFFIFYLLGIYAIFLPGILSSSGVLIRKNCEFVIIEDSNITINTIGISKKQFTVNEIKEIITDKDKIKIKYKKNKTFIVRARFVDSYDNFKKLSKTLTQLSPRK</sequence>
<dbReference type="Proteomes" id="UP000623681">
    <property type="component" value="Unassembled WGS sequence"/>
</dbReference>
<reference evidence="2" key="1">
    <citation type="submission" date="2021-01" db="EMBL/GenBank/DDBJ databases">
        <title>Genome public.</title>
        <authorList>
            <person name="Liu C."/>
            <person name="Sun Q."/>
        </authorList>
    </citation>
    <scope>NUCLEOTIDE SEQUENCE</scope>
    <source>
        <strain evidence="2">YIM B02565</strain>
    </source>
</reference>
<dbReference type="RefSeq" id="WP_202766898.1">
    <property type="nucleotide sequence ID" value="NZ_JAESWA010000020.1"/>
</dbReference>